<dbReference type="SMART" id="SM01139">
    <property type="entry name" value="Drf_FH3"/>
    <property type="match status" value="1"/>
</dbReference>
<dbReference type="PANTHER" id="PTHR46345">
    <property type="entry name" value="INVERTED FORMIN-2"/>
    <property type="match status" value="1"/>
</dbReference>
<dbReference type="PhylomeDB" id="B3RYM3"/>
<proteinExistence type="predicted"/>
<evidence type="ECO:0000259" key="1">
    <source>
        <dbReference type="PROSITE" id="PS51232"/>
    </source>
</evidence>
<dbReference type="KEGG" id="tad:TRIADDRAFT_25420"/>
<evidence type="ECO:0000313" key="3">
    <source>
        <dbReference type="Proteomes" id="UP000009022"/>
    </source>
</evidence>
<keyword evidence="3" id="KW-1185">Reference proteome</keyword>
<dbReference type="PROSITE" id="PS51232">
    <property type="entry name" value="GBD_FH3"/>
    <property type="match status" value="1"/>
</dbReference>
<dbReference type="SUPFAM" id="SSF48371">
    <property type="entry name" value="ARM repeat"/>
    <property type="match status" value="1"/>
</dbReference>
<dbReference type="GO" id="GO:0031267">
    <property type="term" value="F:small GTPase binding"/>
    <property type="evidence" value="ECO:0007669"/>
    <property type="project" value="InterPro"/>
</dbReference>
<dbReference type="InterPro" id="IPR010473">
    <property type="entry name" value="GTPase-bd"/>
</dbReference>
<dbReference type="eggNOG" id="ENOG502QVYG">
    <property type="taxonomic scope" value="Eukaryota"/>
</dbReference>
<dbReference type="InterPro" id="IPR011989">
    <property type="entry name" value="ARM-like"/>
</dbReference>
<dbReference type="InterPro" id="IPR014768">
    <property type="entry name" value="GBD/FH3_dom"/>
</dbReference>
<gene>
    <name evidence="2" type="ORF">TRIADDRAFT_25420</name>
</gene>
<dbReference type="Pfam" id="PF06367">
    <property type="entry name" value="Drf_FH3"/>
    <property type="match status" value="1"/>
</dbReference>
<reference evidence="2 3" key="1">
    <citation type="journal article" date="2008" name="Nature">
        <title>The Trichoplax genome and the nature of placozoans.</title>
        <authorList>
            <person name="Srivastava M."/>
            <person name="Begovic E."/>
            <person name="Chapman J."/>
            <person name="Putnam N.H."/>
            <person name="Hellsten U."/>
            <person name="Kawashima T."/>
            <person name="Kuo A."/>
            <person name="Mitros T."/>
            <person name="Salamov A."/>
            <person name="Carpenter M.L."/>
            <person name="Signorovitch A.Y."/>
            <person name="Moreno M.A."/>
            <person name="Kamm K."/>
            <person name="Grimwood J."/>
            <person name="Schmutz J."/>
            <person name="Shapiro H."/>
            <person name="Grigoriev I.V."/>
            <person name="Buss L.W."/>
            <person name="Schierwater B."/>
            <person name="Dellaporta S.L."/>
            <person name="Rokhsar D.S."/>
        </authorList>
    </citation>
    <scope>NUCLEOTIDE SEQUENCE [LARGE SCALE GENOMIC DNA]</scope>
    <source>
        <strain evidence="2 3">Grell-BS-1999</strain>
    </source>
</reference>
<dbReference type="GeneID" id="6753725"/>
<dbReference type="InterPro" id="IPR010472">
    <property type="entry name" value="FH3_dom"/>
</dbReference>
<feature type="domain" description="GBD/FH3" evidence="1">
    <location>
        <begin position="1"/>
        <end position="296"/>
    </location>
</feature>
<dbReference type="InParanoid" id="B3RYM3"/>
<dbReference type="OMA" id="CARIPDA"/>
<dbReference type="Pfam" id="PF06371">
    <property type="entry name" value="Drf_GBD"/>
    <property type="match status" value="1"/>
</dbReference>
<dbReference type="PANTHER" id="PTHR46345:SF8">
    <property type="entry name" value="FORMIN 3, ISOFORM B"/>
    <property type="match status" value="1"/>
</dbReference>
<dbReference type="EMBL" id="DS985245">
    <property type="protein sequence ID" value="EDV24622.1"/>
    <property type="molecule type" value="Genomic_DNA"/>
</dbReference>
<dbReference type="OrthoDB" id="26518at2759"/>
<organism evidence="2 3">
    <name type="scientific">Trichoplax adhaerens</name>
    <name type="common">Trichoplax reptans</name>
    <dbReference type="NCBI Taxonomy" id="10228"/>
    <lineage>
        <taxon>Eukaryota</taxon>
        <taxon>Metazoa</taxon>
        <taxon>Placozoa</taxon>
        <taxon>Uniplacotomia</taxon>
        <taxon>Trichoplacea</taxon>
        <taxon>Trichoplacidae</taxon>
        <taxon>Trichoplax</taxon>
    </lineage>
</organism>
<dbReference type="HOGENOM" id="CLU_999410_0_0_1"/>
<dbReference type="AlphaFoldDB" id="B3RYM3"/>
<dbReference type="GO" id="GO:0003779">
    <property type="term" value="F:actin binding"/>
    <property type="evidence" value="ECO:0007669"/>
    <property type="project" value="InterPro"/>
</dbReference>
<dbReference type="SMART" id="SM01140">
    <property type="entry name" value="Drf_GBD"/>
    <property type="match status" value="1"/>
</dbReference>
<dbReference type="RefSeq" id="XP_002112512.1">
    <property type="nucleotide sequence ID" value="XM_002112476.1"/>
</dbReference>
<dbReference type="CTD" id="6753725"/>
<dbReference type="InterPro" id="IPR016024">
    <property type="entry name" value="ARM-type_fold"/>
</dbReference>
<dbReference type="Proteomes" id="UP000009022">
    <property type="component" value="Unassembled WGS sequence"/>
</dbReference>
<evidence type="ECO:0000313" key="2">
    <source>
        <dbReference type="EMBL" id="EDV24622.1"/>
    </source>
</evidence>
<dbReference type="Gene3D" id="1.25.10.10">
    <property type="entry name" value="Leucine-rich Repeat Variant"/>
    <property type="match status" value="1"/>
</dbReference>
<accession>B3RYM3</accession>
<dbReference type="GO" id="GO:0030036">
    <property type="term" value="P:actin cytoskeleton organization"/>
    <property type="evidence" value="ECO:0007669"/>
    <property type="project" value="InterPro"/>
</dbReference>
<protein>
    <recommendedName>
        <fullName evidence="1">GBD/FH3 domain-containing protein</fullName>
    </recommendedName>
</protein>
<sequence>MSIKWNLARQKAAEESRRLSFTSHIDLNGLDKVEPNLVIDIIRRPSIQNYTSLKKFLSKCNRRWLEKFLNMDGMEVLLETMEILCDQGCASVADAFIQLECILCIKAILNSTAGIEYITDCKQASRLIAKALNSESVMVRKQIVEILSAISMYSAEGRDVVMEALENFKVSLQLRSKFPYQIIIDELRDENITAYKATLVTFVNCVLRGEEDIDRRILLRNEMIGYGLLDVINKLRLNDDDKDLEIQIATFDEELSKDEHQLLELIDTPREDSFPHFQLFNAIFIKVIPNSSFTND</sequence>
<name>B3RYM3_TRIAD</name>